<dbReference type="PANTHER" id="PTHR37984">
    <property type="entry name" value="PROTEIN CBG26694"/>
    <property type="match status" value="1"/>
</dbReference>
<dbReference type="Proteomes" id="UP001159363">
    <property type="component" value="Chromosome 5"/>
</dbReference>
<dbReference type="InterPro" id="IPR050951">
    <property type="entry name" value="Retrovirus_Pol_polyprotein"/>
</dbReference>
<organism evidence="2 3">
    <name type="scientific">Dryococelus australis</name>
    <dbReference type="NCBI Taxonomy" id="614101"/>
    <lineage>
        <taxon>Eukaryota</taxon>
        <taxon>Metazoa</taxon>
        <taxon>Ecdysozoa</taxon>
        <taxon>Arthropoda</taxon>
        <taxon>Hexapoda</taxon>
        <taxon>Insecta</taxon>
        <taxon>Pterygota</taxon>
        <taxon>Neoptera</taxon>
        <taxon>Polyneoptera</taxon>
        <taxon>Phasmatodea</taxon>
        <taxon>Verophasmatodea</taxon>
        <taxon>Anareolatae</taxon>
        <taxon>Phasmatidae</taxon>
        <taxon>Eurycanthinae</taxon>
        <taxon>Dryococelus</taxon>
    </lineage>
</organism>
<comment type="caution">
    <text evidence="2">The sequence shown here is derived from an EMBL/GenBank/DDBJ whole genome shotgun (WGS) entry which is preliminary data.</text>
</comment>
<dbReference type="InterPro" id="IPR001584">
    <property type="entry name" value="Integrase_cat-core"/>
</dbReference>
<feature type="domain" description="Integrase catalytic" evidence="1">
    <location>
        <begin position="43"/>
        <end position="131"/>
    </location>
</feature>
<evidence type="ECO:0000313" key="3">
    <source>
        <dbReference type="Proteomes" id="UP001159363"/>
    </source>
</evidence>
<dbReference type="Pfam" id="PF00665">
    <property type="entry name" value="rve"/>
    <property type="match status" value="1"/>
</dbReference>
<dbReference type="PROSITE" id="PS50994">
    <property type="entry name" value="INTEGRASE"/>
    <property type="match status" value="1"/>
</dbReference>
<dbReference type="InterPro" id="IPR036397">
    <property type="entry name" value="RNaseH_sf"/>
</dbReference>
<evidence type="ECO:0000259" key="1">
    <source>
        <dbReference type="PROSITE" id="PS50994"/>
    </source>
</evidence>
<dbReference type="Gene3D" id="3.30.420.10">
    <property type="entry name" value="Ribonuclease H-like superfamily/Ribonuclease H"/>
    <property type="match status" value="1"/>
</dbReference>
<reference evidence="2 3" key="1">
    <citation type="submission" date="2023-02" db="EMBL/GenBank/DDBJ databases">
        <title>LHISI_Scaffold_Assembly.</title>
        <authorList>
            <person name="Stuart O.P."/>
            <person name="Cleave R."/>
            <person name="Magrath M.J.L."/>
            <person name="Mikheyev A.S."/>
        </authorList>
    </citation>
    <scope>NUCLEOTIDE SEQUENCE [LARGE SCALE GENOMIC DNA]</scope>
    <source>
        <strain evidence="2">Daus_M_001</strain>
        <tissue evidence="2">Leg muscle</tissue>
    </source>
</reference>
<accession>A0ABQ9H970</accession>
<gene>
    <name evidence="2" type="ORF">PR048_017320</name>
</gene>
<keyword evidence="3" id="KW-1185">Reference proteome</keyword>
<dbReference type="PANTHER" id="PTHR37984:SF5">
    <property type="entry name" value="PROTEIN NYNRIN-LIKE"/>
    <property type="match status" value="1"/>
</dbReference>
<dbReference type="InterPro" id="IPR012337">
    <property type="entry name" value="RNaseH-like_sf"/>
</dbReference>
<name>A0ABQ9H970_9NEOP</name>
<dbReference type="SUPFAM" id="SSF53098">
    <property type="entry name" value="Ribonuclease H-like"/>
    <property type="match status" value="1"/>
</dbReference>
<evidence type="ECO:0000313" key="2">
    <source>
        <dbReference type="EMBL" id="KAJ8880848.1"/>
    </source>
</evidence>
<proteinExistence type="predicted"/>
<protein>
    <recommendedName>
        <fullName evidence="1">Integrase catalytic domain-containing protein</fullName>
    </recommendedName>
</protein>
<dbReference type="EMBL" id="JARBHB010000006">
    <property type="protein sequence ID" value="KAJ8880848.1"/>
    <property type="molecule type" value="Genomic_DNA"/>
</dbReference>
<sequence length="148" mass="17405">MLASSYVWWKGMDENICRTNERCPACQQTQNTRKKGFQLNWLAPQDPWERIHLNLFHFNSVAYLILCDAYSKWVECFVLPIDTSFQSVFKCLLEVFNSFAFPRTAVCDNGPPFRAQELAQFCRLLFFPHTTPFQMDGLSDQYRHSRSC</sequence>